<reference evidence="2 3" key="1">
    <citation type="submission" date="2019-10" db="EMBL/GenBank/DDBJ databases">
        <title>Genome diversity of Sutterella seckii.</title>
        <authorList>
            <person name="Chaplin A.V."/>
            <person name="Sokolova S.R."/>
            <person name="Mosin K.A."/>
            <person name="Ivanova E.L."/>
            <person name="Kochetkova T.O."/>
            <person name="Goltsov A.Y."/>
            <person name="Trofimov D.Y."/>
            <person name="Efimov B.A."/>
        </authorList>
    </citation>
    <scope>NUCLEOTIDE SEQUENCE [LARGE SCALE GENOMIC DNA]</scope>
    <source>
        <strain evidence="2 3">ASD3426</strain>
    </source>
</reference>
<dbReference type="SUPFAM" id="SSF52540">
    <property type="entry name" value="P-loop containing nucleoside triphosphate hydrolases"/>
    <property type="match status" value="1"/>
</dbReference>
<dbReference type="InterPro" id="IPR018631">
    <property type="entry name" value="AAA-ATPase-like_dom"/>
</dbReference>
<protein>
    <submittedName>
        <fullName evidence="2">AAA family ATPase</fullName>
    </submittedName>
</protein>
<dbReference type="InterPro" id="IPR027417">
    <property type="entry name" value="P-loop_NTPase"/>
</dbReference>
<accession>A0AAI9SC38</accession>
<dbReference type="AlphaFoldDB" id="A0AAI9SC38"/>
<evidence type="ECO:0000313" key="2">
    <source>
        <dbReference type="EMBL" id="KAB7650690.1"/>
    </source>
</evidence>
<sequence length="531" mass="60531">MSDMQQLPLGVSDFSYLRNPAKDYLYVDKTDLLQSMIARSKLIFLTRPRRFGKSLLVSTLSELFANGVEKFAGLKIERTWEDRTYKVIKLDFSRLMGNDSIEGFLQALDDRLVLNMEEAGFDAPKTERLDPVLRWEKFLSSLKEDSIVLLVDEYDAPLTEKLHQPDLFEKIRNVISNFFGALKTYSGRFRFVFITGIMRFPQAALFSNFNDIRDISFMTLYGGLLGFTEAELKSSFAPWIEHAAAVRGEAFESVLKRLKVQYDGFCFDSSGKTHVYAPWSVLNFLSYPEEGYDNYWFQSGSGTSTLLRNYFRTHQLFDPAKFDRPIYTTIASLRSSSHVATLDDTQILAHTGYLTIKDASPDGMIALGFPNEEVRQSLGMLLKTTFWPSDFERNELTSAFCSAIVEKDPQKVLSVLNSIVHHLDYQNFTLTTESAVRQLLQIFCLGGGLKTQIETHSPRGRSDLEISLRQLDVVFEVKHVKNAGEGEKALERALTQIRERDYGSSLPGRDLVRFGIVFAEDLRRFCRIGMA</sequence>
<dbReference type="Pfam" id="PF09820">
    <property type="entry name" value="AAA-ATPase_like"/>
    <property type="match status" value="1"/>
</dbReference>
<dbReference type="Proteomes" id="UP000469462">
    <property type="component" value="Unassembled WGS sequence"/>
</dbReference>
<dbReference type="PANTHER" id="PTHR34825">
    <property type="entry name" value="CONSERVED PROTEIN, WITH A WEAK D-GALACTARATE DEHYDRATASE/ALTRONATE HYDROLASE DOMAIN"/>
    <property type="match status" value="1"/>
</dbReference>
<gene>
    <name evidence="2" type="ORF">GBM96_08200</name>
</gene>
<dbReference type="Gene3D" id="3.40.50.300">
    <property type="entry name" value="P-loop containing nucleotide triphosphate hydrolases"/>
    <property type="match status" value="1"/>
</dbReference>
<evidence type="ECO:0000313" key="3">
    <source>
        <dbReference type="Proteomes" id="UP000469462"/>
    </source>
</evidence>
<keyword evidence="3" id="KW-1185">Reference proteome</keyword>
<dbReference type="Pfam" id="PF08011">
    <property type="entry name" value="PDDEXK_9"/>
    <property type="match status" value="1"/>
</dbReference>
<name>A0AAI9SC38_9BURK</name>
<comment type="caution">
    <text evidence="2">The sequence shown here is derived from an EMBL/GenBank/DDBJ whole genome shotgun (WGS) entry which is preliminary data.</text>
</comment>
<dbReference type="InterPro" id="IPR012547">
    <property type="entry name" value="PDDEXK_9"/>
</dbReference>
<feature type="domain" description="AAA-ATPase-like" evidence="1">
    <location>
        <begin position="8"/>
        <end position="206"/>
    </location>
</feature>
<proteinExistence type="predicted"/>
<dbReference type="PANTHER" id="PTHR34825:SF1">
    <property type="entry name" value="AAA-ATPASE-LIKE DOMAIN-CONTAINING PROTEIN"/>
    <property type="match status" value="1"/>
</dbReference>
<dbReference type="EMBL" id="WEHW01000031">
    <property type="protein sequence ID" value="KAB7650690.1"/>
    <property type="molecule type" value="Genomic_DNA"/>
</dbReference>
<evidence type="ECO:0000259" key="1">
    <source>
        <dbReference type="Pfam" id="PF09820"/>
    </source>
</evidence>
<organism evidence="2 3">
    <name type="scientific">Sutterella seckii</name>
    <dbReference type="NCBI Taxonomy" id="1944635"/>
    <lineage>
        <taxon>Bacteria</taxon>
        <taxon>Pseudomonadati</taxon>
        <taxon>Pseudomonadota</taxon>
        <taxon>Betaproteobacteria</taxon>
        <taxon>Burkholderiales</taxon>
        <taxon>Sutterellaceae</taxon>
        <taxon>Sutterella</taxon>
    </lineage>
</organism>